<evidence type="ECO:0000313" key="2">
    <source>
        <dbReference type="EMBL" id="ARS36729.1"/>
    </source>
</evidence>
<dbReference type="OrthoDB" id="195456at2"/>
<organism evidence="2 3">
    <name type="scientific">Pontibacter actiniarum</name>
    <dbReference type="NCBI Taxonomy" id="323450"/>
    <lineage>
        <taxon>Bacteria</taxon>
        <taxon>Pseudomonadati</taxon>
        <taxon>Bacteroidota</taxon>
        <taxon>Cytophagia</taxon>
        <taxon>Cytophagales</taxon>
        <taxon>Hymenobacteraceae</taxon>
        <taxon>Pontibacter</taxon>
    </lineage>
</organism>
<feature type="signal peptide" evidence="1">
    <location>
        <begin position="1"/>
        <end position="25"/>
    </location>
</feature>
<dbReference type="KEGG" id="pact:CA264_15605"/>
<dbReference type="Pfam" id="PF11138">
    <property type="entry name" value="DUF2911"/>
    <property type="match status" value="1"/>
</dbReference>
<dbReference type="EMBL" id="CP021235">
    <property type="protein sequence ID" value="ARS36729.1"/>
    <property type="molecule type" value="Genomic_DNA"/>
</dbReference>
<keyword evidence="3" id="KW-1185">Reference proteome</keyword>
<dbReference type="AlphaFoldDB" id="A0A1X9YV40"/>
<reference evidence="3" key="1">
    <citation type="submission" date="2017-05" db="EMBL/GenBank/DDBJ databases">
        <authorList>
            <person name="Ray J."/>
            <person name="Price M."/>
            <person name="Deutschbauer A."/>
        </authorList>
    </citation>
    <scope>NUCLEOTIDE SEQUENCE [LARGE SCALE GENOMIC DNA]</scope>
    <source>
        <strain evidence="3">DSM 19842</strain>
    </source>
</reference>
<dbReference type="RefSeq" id="WP_025608330.1">
    <property type="nucleotide sequence ID" value="NZ_CP021235.1"/>
</dbReference>
<dbReference type="Proteomes" id="UP000266292">
    <property type="component" value="Chromosome"/>
</dbReference>
<dbReference type="STRING" id="709015.GCA_000472485_03150"/>
<feature type="chain" id="PRO_5011011709" description="Asparagine synthetase B" evidence="1">
    <location>
        <begin position="26"/>
        <end position="176"/>
    </location>
</feature>
<gene>
    <name evidence="2" type="ORF">CA264_15605</name>
</gene>
<evidence type="ECO:0008006" key="4">
    <source>
        <dbReference type="Google" id="ProtNLM"/>
    </source>
</evidence>
<protein>
    <recommendedName>
        <fullName evidence="4">Asparagine synthetase B</fullName>
    </recommendedName>
</protein>
<name>A0A1X9YV40_9BACT</name>
<dbReference type="InterPro" id="IPR021314">
    <property type="entry name" value="DUF2911"/>
</dbReference>
<evidence type="ECO:0000313" key="3">
    <source>
        <dbReference type="Proteomes" id="UP000266292"/>
    </source>
</evidence>
<keyword evidence="1" id="KW-0732">Signal</keyword>
<evidence type="ECO:0000256" key="1">
    <source>
        <dbReference type="SAM" id="SignalP"/>
    </source>
</evidence>
<accession>A0A1X9YV40</accession>
<sequence length="176" mass="19129">MKRTNVFYPLALLLFGVLLAASASAQDSKANRQSPPASATGKVGNATVTVNYSSPAVKGREVWGALVPYGEVWRAGANEATTVAFDQDVTVEGQALPAGTYSFYAIPGEEAWTVIFNKVANQWGTQYDAQQDALRVQVQPRQSASMNERLKYEVTDDGLVLMWENLEVPVSIQAEK</sequence>
<proteinExistence type="predicted"/>